<gene>
    <name evidence="1" type="ORF">Q5Y72_16605</name>
</gene>
<proteinExistence type="predicted"/>
<reference evidence="1 2" key="1">
    <citation type="submission" date="2023-08" db="EMBL/GenBank/DDBJ databases">
        <authorList>
            <person name="Park J.-S."/>
        </authorList>
    </citation>
    <scope>NUCLEOTIDE SEQUENCE [LARGE SCALE GENOMIC DNA]</scope>
    <source>
        <strain evidence="1 2">2205BS29-5</strain>
    </source>
</reference>
<accession>A0ABT9JG25</accession>
<keyword evidence="2" id="KW-1185">Reference proteome</keyword>
<dbReference type="EMBL" id="JAVAMQ010000021">
    <property type="protein sequence ID" value="MDP5308704.1"/>
    <property type="molecule type" value="Genomic_DNA"/>
</dbReference>
<evidence type="ECO:0000313" key="2">
    <source>
        <dbReference type="Proteomes" id="UP001224997"/>
    </source>
</evidence>
<protein>
    <submittedName>
        <fullName evidence="1">Uncharacterized protein</fullName>
    </submittedName>
</protein>
<dbReference type="RefSeq" id="WP_305964543.1">
    <property type="nucleotide sequence ID" value="NZ_JAVAMQ010000021.1"/>
</dbReference>
<dbReference type="Proteomes" id="UP001224997">
    <property type="component" value="Unassembled WGS sequence"/>
</dbReference>
<evidence type="ECO:0000313" key="1">
    <source>
        <dbReference type="EMBL" id="MDP5308704.1"/>
    </source>
</evidence>
<comment type="caution">
    <text evidence="1">The sequence shown here is derived from an EMBL/GenBank/DDBJ whole genome shotgun (WGS) entry which is preliminary data.</text>
</comment>
<organism evidence="1 2">
    <name type="scientific">Paracoccus spongiarum</name>
    <dbReference type="NCBI Taxonomy" id="3064387"/>
    <lineage>
        <taxon>Bacteria</taxon>
        <taxon>Pseudomonadati</taxon>
        <taxon>Pseudomonadota</taxon>
        <taxon>Alphaproteobacteria</taxon>
        <taxon>Rhodobacterales</taxon>
        <taxon>Paracoccaceae</taxon>
        <taxon>Paracoccus</taxon>
    </lineage>
</organism>
<name>A0ABT9JG25_9RHOB</name>
<sequence length="48" mass="4994">MFATIKTGSHSSAQGLRILQHADGRVTISTGRGTLTGFPVGHMLPMGV</sequence>